<dbReference type="CDD" id="cd09274">
    <property type="entry name" value="RNase_HI_RT_Ty3"/>
    <property type="match status" value="1"/>
</dbReference>
<gene>
    <name evidence="7" type="ORF">LAZ67_10001240</name>
    <name evidence="8" type="ORF">LAZ67_10001241</name>
</gene>
<dbReference type="Pfam" id="PF17919">
    <property type="entry name" value="RT_RNaseH_2"/>
    <property type="match status" value="1"/>
</dbReference>
<keyword evidence="4" id="KW-0862">Zinc</keyword>
<dbReference type="InterPro" id="IPR021109">
    <property type="entry name" value="Peptidase_aspartic_dom_sf"/>
</dbReference>
<evidence type="ECO:0000256" key="2">
    <source>
        <dbReference type="ARBA" id="ARBA00022750"/>
    </source>
</evidence>
<evidence type="ECO:0000313" key="8">
    <source>
        <dbReference type="EMBL" id="UYV72944.1"/>
    </source>
</evidence>
<proteinExistence type="predicted"/>
<dbReference type="InterPro" id="IPR043128">
    <property type="entry name" value="Rev_trsase/Diguanyl_cyclase"/>
</dbReference>
<dbReference type="Pfam" id="PF00078">
    <property type="entry name" value="RVT_1"/>
    <property type="match status" value="1"/>
</dbReference>
<keyword evidence="2" id="KW-0378">Hydrolase</keyword>
<feature type="domain" description="CCHC-type" evidence="5">
    <location>
        <begin position="115"/>
        <end position="129"/>
    </location>
</feature>
<evidence type="ECO:0000256" key="3">
    <source>
        <dbReference type="ARBA" id="ARBA00023125"/>
    </source>
</evidence>
<keyword evidence="1" id="KW-0645">Protease</keyword>
<sequence>MAEYCKFGSMIDEAIRDRLIAGIEDDNIQRKLLGEGDSLTLHGAIEIALALEAAAQDAKDLQSQRNPEVVKKIKQGNWRFKPSTTGKFTRSESYTCIRCGSKDHKQDKCPHLKAKCFNCGKIGHLGRSCLKRKPQRNYTANKDGNKVHAIAETEISSQIFKIVNLWRTTDPIKIEVQINDKILSFEYDTGSAYSLISESTRRFFRLPNPCPADPLRVKLATYSGQPLPVLGTLDVPVQYQNSTQTLPLMVVGGEGPSLCGRNWMEALGILPTQPYKVDMIKVTENNLPTQLHRFGELFSPGYGVFKGVRARLLVDPEVKPRFFKSRPIPYALKEKISRELDRLVKAGILKPVRHAEWAAPIVPVLKSDQTIRICGDFKITANQALKVDQYPLHKAEDIFAALAGGEKFSKIDLRDAYNQLELDDESQLYTVINTHQGLYKYTRLPFGISSAPALFQKQMDILLKGIPMVFCALDDILITGKNDQDHLKNLECVLQRIQEAGLKLRKDKCSFLAPSLEYLGHKIAKDGLQPLPSKVEAIQAAPSPTNLTELRAFLGLLTYYSRFIPNMSSTLAPLYNLLKKEQKWKWETPEERAFKDIKEKLVHSTLLVHFDPRKRQILSCDASGVGLGAVLSQVQGDNDIRPVAFASRTLTPAEKKYSQLEREALGIVFGVTRFRNYLLGNRFTLRTDHKPLYKIEYIKGTSNTEADVLSRLPMFTPEPDSKEPDSEPVEL</sequence>
<protein>
    <submittedName>
        <fullName evidence="8">K02A2.6-like</fullName>
    </submittedName>
</protein>
<evidence type="ECO:0000313" key="9">
    <source>
        <dbReference type="Proteomes" id="UP001235939"/>
    </source>
</evidence>
<dbReference type="Gene3D" id="3.10.10.10">
    <property type="entry name" value="HIV Type 1 Reverse Transcriptase, subunit A, domain 1"/>
    <property type="match status" value="1"/>
</dbReference>
<dbReference type="SUPFAM" id="SSF57756">
    <property type="entry name" value="Retrovirus zinc finger-like domains"/>
    <property type="match status" value="1"/>
</dbReference>
<dbReference type="Gene3D" id="2.40.70.10">
    <property type="entry name" value="Acid Proteases"/>
    <property type="match status" value="1"/>
</dbReference>
<keyword evidence="4" id="KW-0863">Zinc-finger</keyword>
<dbReference type="Gene3D" id="3.10.20.370">
    <property type="match status" value="1"/>
</dbReference>
<dbReference type="InterPro" id="IPR000477">
    <property type="entry name" value="RT_dom"/>
</dbReference>
<dbReference type="SUPFAM" id="SSF50630">
    <property type="entry name" value="Acid proteases"/>
    <property type="match status" value="1"/>
</dbReference>
<dbReference type="PROSITE" id="PS50158">
    <property type="entry name" value="ZF_CCHC"/>
    <property type="match status" value="1"/>
</dbReference>
<name>A0ABY6KVQ4_9ARAC</name>
<dbReference type="PANTHER" id="PTHR37984">
    <property type="entry name" value="PROTEIN CBG26694"/>
    <property type="match status" value="1"/>
</dbReference>
<evidence type="ECO:0000259" key="6">
    <source>
        <dbReference type="PROSITE" id="PS50878"/>
    </source>
</evidence>
<dbReference type="InterPro" id="IPR050951">
    <property type="entry name" value="Retrovirus_Pol_polyprotein"/>
</dbReference>
<dbReference type="Proteomes" id="UP001235939">
    <property type="component" value="Chromosome 10"/>
</dbReference>
<dbReference type="Gene3D" id="3.30.70.270">
    <property type="match status" value="2"/>
</dbReference>
<evidence type="ECO:0000313" key="7">
    <source>
        <dbReference type="EMBL" id="UYV72943.1"/>
    </source>
</evidence>
<dbReference type="EMBL" id="CP092872">
    <property type="protein sequence ID" value="UYV72943.1"/>
    <property type="molecule type" value="Genomic_DNA"/>
</dbReference>
<keyword evidence="3" id="KW-0238">DNA-binding</keyword>
<dbReference type="InterPro" id="IPR041577">
    <property type="entry name" value="RT_RNaseH_2"/>
</dbReference>
<feature type="non-terminal residue" evidence="8">
    <location>
        <position position="731"/>
    </location>
</feature>
<evidence type="ECO:0000256" key="1">
    <source>
        <dbReference type="ARBA" id="ARBA00022670"/>
    </source>
</evidence>
<keyword evidence="4" id="KW-0479">Metal-binding</keyword>
<reference evidence="8 9" key="1">
    <citation type="submission" date="2022-01" db="EMBL/GenBank/DDBJ databases">
        <title>A chromosomal length assembly of Cordylochernes scorpioides.</title>
        <authorList>
            <person name="Zeh D."/>
            <person name="Zeh J."/>
        </authorList>
    </citation>
    <scope>NUCLEOTIDE SEQUENCE [LARGE SCALE GENOMIC DNA]</scope>
    <source>
        <strain evidence="8">IN4F17</strain>
        <tissue evidence="8">Whole Body</tissue>
    </source>
</reference>
<dbReference type="EMBL" id="CP092872">
    <property type="protein sequence ID" value="UYV72944.1"/>
    <property type="molecule type" value="Genomic_DNA"/>
</dbReference>
<feature type="domain" description="Reverse transcriptase" evidence="6">
    <location>
        <begin position="345"/>
        <end position="523"/>
    </location>
</feature>
<evidence type="ECO:0000259" key="5">
    <source>
        <dbReference type="PROSITE" id="PS50158"/>
    </source>
</evidence>
<accession>A0ABY6KVQ4</accession>
<dbReference type="InterPro" id="IPR043502">
    <property type="entry name" value="DNA/RNA_pol_sf"/>
</dbReference>
<dbReference type="Gene3D" id="4.10.60.10">
    <property type="entry name" value="Zinc finger, CCHC-type"/>
    <property type="match status" value="1"/>
</dbReference>
<dbReference type="PANTHER" id="PTHR37984:SF13">
    <property type="entry name" value="RIBONUCLEASE H"/>
    <property type="match status" value="1"/>
</dbReference>
<dbReference type="PROSITE" id="PS50878">
    <property type="entry name" value="RT_POL"/>
    <property type="match status" value="1"/>
</dbReference>
<dbReference type="CDD" id="cd01647">
    <property type="entry name" value="RT_LTR"/>
    <property type="match status" value="1"/>
</dbReference>
<dbReference type="SMART" id="SM00343">
    <property type="entry name" value="ZnF_C2HC"/>
    <property type="match status" value="2"/>
</dbReference>
<dbReference type="SUPFAM" id="SSF56672">
    <property type="entry name" value="DNA/RNA polymerases"/>
    <property type="match status" value="1"/>
</dbReference>
<organism evidence="8 9">
    <name type="scientific">Cordylochernes scorpioides</name>
    <dbReference type="NCBI Taxonomy" id="51811"/>
    <lineage>
        <taxon>Eukaryota</taxon>
        <taxon>Metazoa</taxon>
        <taxon>Ecdysozoa</taxon>
        <taxon>Arthropoda</taxon>
        <taxon>Chelicerata</taxon>
        <taxon>Arachnida</taxon>
        <taxon>Pseudoscorpiones</taxon>
        <taxon>Cheliferoidea</taxon>
        <taxon>Chernetidae</taxon>
        <taxon>Cordylochernes</taxon>
    </lineage>
</organism>
<dbReference type="InterPro" id="IPR001878">
    <property type="entry name" value="Znf_CCHC"/>
</dbReference>
<keyword evidence="2" id="KW-0064">Aspartyl protease</keyword>
<keyword evidence="9" id="KW-1185">Reference proteome</keyword>
<dbReference type="InterPro" id="IPR036875">
    <property type="entry name" value="Znf_CCHC_sf"/>
</dbReference>
<evidence type="ECO:0000256" key="4">
    <source>
        <dbReference type="PROSITE-ProRule" id="PRU00047"/>
    </source>
</evidence>